<dbReference type="InterPro" id="IPR001480">
    <property type="entry name" value="Bulb-type_lectin_dom"/>
</dbReference>
<evidence type="ECO:0000313" key="27">
    <source>
        <dbReference type="Proteomes" id="UP000315295"/>
    </source>
</evidence>
<dbReference type="InterPro" id="IPR024171">
    <property type="entry name" value="SRK-like_kinase"/>
</dbReference>
<evidence type="ECO:0000256" key="21">
    <source>
        <dbReference type="SAM" id="Phobius"/>
    </source>
</evidence>
<dbReference type="Gene3D" id="2.90.10.10">
    <property type="entry name" value="Bulb-type lectin domain"/>
    <property type="match status" value="1"/>
</dbReference>
<dbReference type="CDD" id="cd00028">
    <property type="entry name" value="B_lectin"/>
    <property type="match status" value="1"/>
</dbReference>
<reference evidence="26 27" key="1">
    <citation type="journal article" date="2019" name="G3 (Bethesda)">
        <title>Sequencing of a Wild Apple (Malus baccata) Genome Unravels the Differences Between Cultivated and Wild Apple Species Regarding Disease Resistance and Cold Tolerance.</title>
        <authorList>
            <person name="Chen X."/>
        </authorList>
    </citation>
    <scope>NUCLEOTIDE SEQUENCE [LARGE SCALE GENOMIC DNA]</scope>
    <source>
        <strain evidence="27">cv. Shandingzi</strain>
        <tissue evidence="26">Leaves</tissue>
    </source>
</reference>
<dbReference type="PROSITE" id="PS50927">
    <property type="entry name" value="BULB_LECTIN"/>
    <property type="match status" value="1"/>
</dbReference>
<dbReference type="GO" id="GO:0005886">
    <property type="term" value="C:plasma membrane"/>
    <property type="evidence" value="ECO:0007669"/>
    <property type="project" value="UniProtKB-SubCell"/>
</dbReference>
<keyword evidence="3 19" id="KW-0723">Serine/threonine-protein kinase</keyword>
<dbReference type="SUPFAM" id="SSF56112">
    <property type="entry name" value="Protein kinase-like (PK-like)"/>
    <property type="match status" value="1"/>
</dbReference>
<evidence type="ECO:0000256" key="1">
    <source>
        <dbReference type="ARBA" id="ARBA00004251"/>
    </source>
</evidence>
<keyword evidence="7 22" id="KW-0732">Signal</keyword>
<name>A0A540LFJ3_MALBA</name>
<dbReference type="InterPro" id="IPR017441">
    <property type="entry name" value="Protein_kinase_ATP_BS"/>
</dbReference>
<keyword evidence="8" id="KW-0430">Lectin</keyword>
<dbReference type="Pfam" id="PF00954">
    <property type="entry name" value="S_locus_glycop"/>
    <property type="match status" value="1"/>
</dbReference>
<evidence type="ECO:0000256" key="13">
    <source>
        <dbReference type="ARBA" id="ARBA00023136"/>
    </source>
</evidence>
<dbReference type="SMART" id="SM00220">
    <property type="entry name" value="S_TKc"/>
    <property type="match status" value="1"/>
</dbReference>
<evidence type="ECO:0000256" key="19">
    <source>
        <dbReference type="PIRNR" id="PIRNR000641"/>
    </source>
</evidence>
<evidence type="ECO:0000256" key="11">
    <source>
        <dbReference type="ARBA" id="ARBA00022840"/>
    </source>
</evidence>
<feature type="transmembrane region" description="Helical" evidence="21">
    <location>
        <begin position="450"/>
        <end position="471"/>
    </location>
</feature>
<dbReference type="PANTHER" id="PTHR47974:SF19">
    <property type="entry name" value="RECEPTOR-LIKE SERINE_THREONINE-PROTEIN KINASE"/>
    <property type="match status" value="1"/>
</dbReference>
<proteinExistence type="inferred from homology"/>
<evidence type="ECO:0000256" key="17">
    <source>
        <dbReference type="ARBA" id="ARBA00047899"/>
    </source>
</evidence>
<dbReference type="InterPro" id="IPR036426">
    <property type="entry name" value="Bulb-type_lectin_dom_sf"/>
</dbReference>
<dbReference type="GO" id="GO:0004674">
    <property type="term" value="F:protein serine/threonine kinase activity"/>
    <property type="evidence" value="ECO:0007669"/>
    <property type="project" value="UniProtKB-KW"/>
</dbReference>
<keyword evidence="16" id="KW-0325">Glycoprotein</keyword>
<dbReference type="FunFam" id="2.90.10.10:FF:000009">
    <property type="entry name" value="Receptor-like serine/threonine-protein kinase SD1-8"/>
    <property type="match status" value="1"/>
</dbReference>
<evidence type="ECO:0000256" key="10">
    <source>
        <dbReference type="ARBA" id="ARBA00022777"/>
    </source>
</evidence>
<comment type="catalytic activity">
    <reaction evidence="17 19">
        <text>L-threonyl-[protein] + ATP = O-phospho-L-threonyl-[protein] + ADP + H(+)</text>
        <dbReference type="Rhea" id="RHEA:46608"/>
        <dbReference type="Rhea" id="RHEA-COMP:11060"/>
        <dbReference type="Rhea" id="RHEA-COMP:11605"/>
        <dbReference type="ChEBI" id="CHEBI:15378"/>
        <dbReference type="ChEBI" id="CHEBI:30013"/>
        <dbReference type="ChEBI" id="CHEBI:30616"/>
        <dbReference type="ChEBI" id="CHEBI:61977"/>
        <dbReference type="ChEBI" id="CHEBI:456216"/>
        <dbReference type="EC" id="2.7.11.1"/>
    </reaction>
</comment>
<evidence type="ECO:0000256" key="6">
    <source>
        <dbReference type="ARBA" id="ARBA00022692"/>
    </source>
</evidence>
<keyword evidence="6 21" id="KW-0812">Transmembrane</keyword>
<dbReference type="Pfam" id="PF00069">
    <property type="entry name" value="Pkinase"/>
    <property type="match status" value="1"/>
</dbReference>
<keyword evidence="9 19" id="KW-0547">Nucleotide-binding</keyword>
<dbReference type="PROSITE" id="PS50948">
    <property type="entry name" value="PAN"/>
    <property type="match status" value="1"/>
</dbReference>
<dbReference type="PROSITE" id="PS00108">
    <property type="entry name" value="PROTEIN_KINASE_ST"/>
    <property type="match status" value="1"/>
</dbReference>
<evidence type="ECO:0000256" key="8">
    <source>
        <dbReference type="ARBA" id="ARBA00022734"/>
    </source>
</evidence>
<dbReference type="GO" id="GO:0005524">
    <property type="term" value="F:ATP binding"/>
    <property type="evidence" value="ECO:0007669"/>
    <property type="project" value="UniProtKB-UniRule"/>
</dbReference>
<evidence type="ECO:0000256" key="4">
    <source>
        <dbReference type="ARBA" id="ARBA00022553"/>
    </source>
</evidence>
<dbReference type="GO" id="GO:0030246">
    <property type="term" value="F:carbohydrate binding"/>
    <property type="evidence" value="ECO:0007669"/>
    <property type="project" value="UniProtKB-KW"/>
</dbReference>
<comment type="caution">
    <text evidence="26">The sequence shown here is derived from an EMBL/GenBank/DDBJ whole genome shotgun (WGS) entry which is preliminary data.</text>
</comment>
<dbReference type="PANTHER" id="PTHR47974">
    <property type="entry name" value="OS07G0415500 PROTEIN"/>
    <property type="match status" value="1"/>
</dbReference>
<dbReference type="InterPro" id="IPR008271">
    <property type="entry name" value="Ser/Thr_kinase_AS"/>
</dbReference>
<keyword evidence="5 19" id="KW-0808">Transferase</keyword>
<dbReference type="EMBL" id="VIEB01000605">
    <property type="protein sequence ID" value="TQD85236.1"/>
    <property type="molecule type" value="Genomic_DNA"/>
</dbReference>
<gene>
    <name evidence="26" type="ORF">C1H46_029155</name>
</gene>
<dbReference type="PROSITE" id="PS50011">
    <property type="entry name" value="PROTEIN_KINASE_DOM"/>
    <property type="match status" value="1"/>
</dbReference>
<dbReference type="Pfam" id="PF08276">
    <property type="entry name" value="PAN_2"/>
    <property type="match status" value="1"/>
</dbReference>
<dbReference type="FunFam" id="3.30.200.20:FF:000178">
    <property type="entry name" value="serine/threonine-protein kinase PBS1-like"/>
    <property type="match status" value="1"/>
</dbReference>
<dbReference type="InterPro" id="IPR011009">
    <property type="entry name" value="Kinase-like_dom_sf"/>
</dbReference>
<feature type="domain" description="Apple" evidence="25">
    <location>
        <begin position="356"/>
        <end position="436"/>
    </location>
</feature>
<dbReference type="SMART" id="SM00473">
    <property type="entry name" value="PAN_AP"/>
    <property type="match status" value="1"/>
</dbReference>
<organism evidence="26 27">
    <name type="scientific">Malus baccata</name>
    <name type="common">Siberian crab apple</name>
    <name type="synonym">Pyrus baccata</name>
    <dbReference type="NCBI Taxonomy" id="106549"/>
    <lineage>
        <taxon>Eukaryota</taxon>
        <taxon>Viridiplantae</taxon>
        <taxon>Streptophyta</taxon>
        <taxon>Embryophyta</taxon>
        <taxon>Tracheophyta</taxon>
        <taxon>Spermatophyta</taxon>
        <taxon>Magnoliopsida</taxon>
        <taxon>eudicotyledons</taxon>
        <taxon>Gunneridae</taxon>
        <taxon>Pentapetalae</taxon>
        <taxon>rosids</taxon>
        <taxon>fabids</taxon>
        <taxon>Rosales</taxon>
        <taxon>Rosaceae</taxon>
        <taxon>Amygdaloideae</taxon>
        <taxon>Maleae</taxon>
        <taxon>Malus</taxon>
    </lineage>
</organism>
<evidence type="ECO:0000256" key="15">
    <source>
        <dbReference type="ARBA" id="ARBA00023170"/>
    </source>
</evidence>
<evidence type="ECO:0000256" key="3">
    <source>
        <dbReference type="ARBA" id="ARBA00022527"/>
    </source>
</evidence>
<keyword evidence="4" id="KW-0597">Phosphoprotein</keyword>
<dbReference type="Pfam" id="PF01453">
    <property type="entry name" value="B_lectin"/>
    <property type="match status" value="1"/>
</dbReference>
<evidence type="ECO:0000256" key="12">
    <source>
        <dbReference type="ARBA" id="ARBA00022989"/>
    </source>
</evidence>
<dbReference type="GO" id="GO:0106310">
    <property type="term" value="F:protein serine kinase activity"/>
    <property type="evidence" value="ECO:0007669"/>
    <property type="project" value="RHEA"/>
</dbReference>
<keyword evidence="13 21" id="KW-0472">Membrane</keyword>
<keyword evidence="2" id="KW-1003">Cell membrane</keyword>
<evidence type="ECO:0000256" key="20">
    <source>
        <dbReference type="PROSITE-ProRule" id="PRU10141"/>
    </source>
</evidence>
<evidence type="ECO:0000256" key="16">
    <source>
        <dbReference type="ARBA" id="ARBA00023180"/>
    </source>
</evidence>
<keyword evidence="10 19" id="KW-0418">Kinase</keyword>
<evidence type="ECO:0000259" key="24">
    <source>
        <dbReference type="PROSITE" id="PS50927"/>
    </source>
</evidence>
<dbReference type="GO" id="GO:0048544">
    <property type="term" value="P:recognition of pollen"/>
    <property type="evidence" value="ECO:0007669"/>
    <property type="project" value="InterPro"/>
</dbReference>
<dbReference type="InterPro" id="IPR000719">
    <property type="entry name" value="Prot_kinase_dom"/>
</dbReference>
<feature type="binding site" evidence="20">
    <location>
        <position position="530"/>
    </location>
    <ligand>
        <name>ATP</name>
        <dbReference type="ChEBI" id="CHEBI:30616"/>
    </ligand>
</feature>
<protein>
    <recommendedName>
        <fullName evidence="19">Receptor-like serine/threonine-protein kinase</fullName>
        <ecNumber evidence="19">2.7.11.1</ecNumber>
    </recommendedName>
</protein>
<feature type="signal peptide" evidence="22">
    <location>
        <begin position="1"/>
        <end position="28"/>
    </location>
</feature>
<evidence type="ECO:0000256" key="7">
    <source>
        <dbReference type="ARBA" id="ARBA00022729"/>
    </source>
</evidence>
<dbReference type="InterPro" id="IPR003609">
    <property type="entry name" value="Pan_app"/>
</dbReference>
<dbReference type="CDD" id="cd14066">
    <property type="entry name" value="STKc_IRAK"/>
    <property type="match status" value="1"/>
</dbReference>
<keyword evidence="12 21" id="KW-1133">Transmembrane helix</keyword>
<feature type="chain" id="PRO_5022145643" description="Receptor-like serine/threonine-protein kinase" evidence="22">
    <location>
        <begin position="29"/>
        <end position="823"/>
    </location>
</feature>
<dbReference type="FunFam" id="1.10.510.10:FF:000227">
    <property type="entry name" value="Serine/threonine-protein kinase"/>
    <property type="match status" value="1"/>
</dbReference>
<evidence type="ECO:0000259" key="23">
    <source>
        <dbReference type="PROSITE" id="PS50011"/>
    </source>
</evidence>
<evidence type="ECO:0000256" key="18">
    <source>
        <dbReference type="ARBA" id="ARBA00048679"/>
    </source>
</evidence>
<dbReference type="STRING" id="106549.A0A540LFJ3"/>
<evidence type="ECO:0000256" key="9">
    <source>
        <dbReference type="ARBA" id="ARBA00022741"/>
    </source>
</evidence>
<accession>A0A540LFJ3</accession>
<feature type="domain" description="Bulb-type lectin" evidence="24">
    <location>
        <begin position="36"/>
        <end position="163"/>
    </location>
</feature>
<evidence type="ECO:0000256" key="5">
    <source>
        <dbReference type="ARBA" id="ARBA00022679"/>
    </source>
</evidence>
<keyword evidence="11 19" id="KW-0067">ATP-binding</keyword>
<evidence type="ECO:0000256" key="22">
    <source>
        <dbReference type="SAM" id="SignalP"/>
    </source>
</evidence>
<feature type="domain" description="Protein kinase" evidence="23">
    <location>
        <begin position="502"/>
        <end position="775"/>
    </location>
</feature>
<evidence type="ECO:0000259" key="25">
    <source>
        <dbReference type="PROSITE" id="PS50948"/>
    </source>
</evidence>
<dbReference type="EC" id="2.7.11.1" evidence="19"/>
<dbReference type="Gene3D" id="3.30.200.20">
    <property type="entry name" value="Phosphorylase Kinase, domain 1"/>
    <property type="match status" value="1"/>
</dbReference>
<dbReference type="Gene3D" id="1.10.510.10">
    <property type="entry name" value="Transferase(Phosphotransferase) domain 1"/>
    <property type="match status" value="1"/>
</dbReference>
<keyword evidence="27" id="KW-1185">Reference proteome</keyword>
<dbReference type="PIRSF" id="PIRSF000641">
    <property type="entry name" value="SRK"/>
    <property type="match status" value="1"/>
</dbReference>
<dbReference type="PROSITE" id="PS00107">
    <property type="entry name" value="PROTEIN_KINASE_ATP"/>
    <property type="match status" value="1"/>
</dbReference>
<dbReference type="AlphaFoldDB" id="A0A540LFJ3"/>
<comment type="catalytic activity">
    <reaction evidence="18 19">
        <text>L-seryl-[protein] + ATP = O-phospho-L-seryl-[protein] + ADP + H(+)</text>
        <dbReference type="Rhea" id="RHEA:17989"/>
        <dbReference type="Rhea" id="RHEA-COMP:9863"/>
        <dbReference type="Rhea" id="RHEA-COMP:11604"/>
        <dbReference type="ChEBI" id="CHEBI:15378"/>
        <dbReference type="ChEBI" id="CHEBI:29999"/>
        <dbReference type="ChEBI" id="CHEBI:30616"/>
        <dbReference type="ChEBI" id="CHEBI:83421"/>
        <dbReference type="ChEBI" id="CHEBI:456216"/>
        <dbReference type="EC" id="2.7.11.1"/>
    </reaction>
</comment>
<comment type="similarity">
    <text evidence="19">Belongs to the protein kinase superfamily. Ser/Thr protein kinase family.</text>
</comment>
<evidence type="ECO:0000313" key="26">
    <source>
        <dbReference type="EMBL" id="TQD85236.1"/>
    </source>
</evidence>
<dbReference type="InterPro" id="IPR000858">
    <property type="entry name" value="S_locus_glycoprot_dom"/>
</dbReference>
<keyword evidence="14" id="KW-1015">Disulfide bond</keyword>
<dbReference type="CDD" id="cd01098">
    <property type="entry name" value="PAN_AP_plant"/>
    <property type="match status" value="1"/>
</dbReference>
<evidence type="ECO:0000256" key="2">
    <source>
        <dbReference type="ARBA" id="ARBA00022475"/>
    </source>
</evidence>
<dbReference type="Proteomes" id="UP000315295">
    <property type="component" value="Unassembled WGS sequence"/>
</dbReference>
<evidence type="ECO:0000256" key="14">
    <source>
        <dbReference type="ARBA" id="ARBA00023157"/>
    </source>
</evidence>
<dbReference type="SUPFAM" id="SSF51110">
    <property type="entry name" value="alpha-D-mannose-specific plant lectins"/>
    <property type="match status" value="1"/>
</dbReference>
<comment type="subcellular location">
    <subcellularLocation>
        <location evidence="1">Cell membrane</location>
        <topology evidence="1">Single-pass type I membrane protein</topology>
    </subcellularLocation>
</comment>
<keyword evidence="15" id="KW-0675">Receptor</keyword>
<dbReference type="SMART" id="SM00108">
    <property type="entry name" value="B_lectin"/>
    <property type="match status" value="1"/>
</dbReference>
<sequence>MNMMNSSRNKLSYMSSVVVLVLCLNSKAAHVSTASGNIISQGQSISGNQTISSSPRGIFELGFFTPGNSHNHYIGIWYKKLQKTVVWVANRNHPVSDPFSSSLQLFPNGTLILLDQSKSSIWSTTRDLSVASNSTSEVAAVLLDNGNFVITDALNSSAVIWQSFDHPTDTWLPGGKLGYNKLTNEKLTLTPWRSSQNPAPGIFSLEIERNGTSFLLMYNGTKMYWTSGPWTGKIFKYVPEIQLNYLVTNISYKSDEFGSYVSYDAVFPDIFIRYMLDISGQFRAYKWGKDYNLWTSFWLRPSEHCEVYGFCGASSICNQQQVPLCVCLEGFEPRAPKDWDLEDHTEGCVRKTPLECSTGSGGNDTFVVIPDLRFPENPETLAGKNIDECRSACLSDCSCTAIAYDSRCLVWKGDLFNVKQLTSDETVGKELHLRVAASEEPKTKRENKTFWIVIGVLGGLCGVLLVFVVIAKNECSGSGERSEAYEGSLTMFKYRVLRNATKNFTEKLGEGGFGSVFRGTLKSYTAIAVKRLNCPKQADKQFLTEVRTLGKVQHINLVRLRGFCAETSKRFLVYDYMPNGSLESVLFQKSPIVLNWKTRYHIAVGTARGLAYLHHSCRECIIHCDIKPENILLDAEYAPKIADFGLAKLVSRDFSRIITTMQGTRGYIAPEWISGEAITAKADVFSYGMLCFEIISGRRNRDLLDDGLQNYFPTCVANVLTKGEDVDTLLDCRLEGNANKEEVMRACKVACWCIQDDENDRPTMGQVVQLLEGVIDLGIPPIPQFLDRFSKSLVESIHYHNISSSTASDSRRGYSSSITISGA</sequence>